<reference evidence="2" key="1">
    <citation type="submission" date="2017-01" db="EMBL/GenBank/DDBJ databases">
        <authorList>
            <person name="Brunel B."/>
        </authorList>
    </citation>
    <scope>NUCLEOTIDE SEQUENCE [LARGE SCALE GENOMIC DNA]</scope>
</reference>
<proteinExistence type="predicted"/>
<organism evidence="1 2">
    <name type="scientific">Mesorhizobium prunaredense</name>
    <dbReference type="NCBI Taxonomy" id="1631249"/>
    <lineage>
        <taxon>Bacteria</taxon>
        <taxon>Pseudomonadati</taxon>
        <taxon>Pseudomonadota</taxon>
        <taxon>Alphaproteobacteria</taxon>
        <taxon>Hyphomicrobiales</taxon>
        <taxon>Phyllobacteriaceae</taxon>
        <taxon>Mesorhizobium</taxon>
    </lineage>
</organism>
<dbReference type="Proteomes" id="UP000188388">
    <property type="component" value="Unassembled WGS sequence"/>
</dbReference>
<sequence>MDARVVTNGHVYDVTYDRVMLWQVLVHGAVIDDCEDQPAPVAAPFDVSVDDALLRASGHDAGYALAGDPDVALHDHTVAHTLEVDLSAVGFRDRHVSVTVPAAPVFPVVAADVAMRRVPVSLQGRIMTLATGDPVPGARIDLLGPALPAPRRAVLLSSPLARALTAAATVRGKALAAVASAVPVKTARDEAPAGAVRLLLDDRQGLAPGQLLRFGPAHRAHFAQIQSVSNDPANLALSGTMTLTAPLARGVRRGDAAAPFTLGANAGPSAAPVGDAFAGEAVLILDDLVAGDVLVVTDAPNPLAFHARGIVADASGRYLIQGLSRLQRPLLRITAAGFAALSRAVPMRWAQPVSPLDWRMTP</sequence>
<protein>
    <submittedName>
        <fullName evidence="1">Uncharacterized protein</fullName>
    </submittedName>
</protein>
<dbReference type="AlphaFoldDB" id="A0A1R3VIC1"/>
<name>A0A1R3VIC1_9HYPH</name>
<dbReference type="RefSeq" id="WP_077381613.1">
    <property type="nucleotide sequence ID" value="NZ_FTPD01000045.1"/>
</dbReference>
<dbReference type="STRING" id="1631249.BQ8794_50714"/>
<gene>
    <name evidence="1" type="ORF">BQ8794_50714</name>
</gene>
<dbReference type="EMBL" id="FTPD01000045">
    <property type="protein sequence ID" value="SIT58612.1"/>
    <property type="molecule type" value="Genomic_DNA"/>
</dbReference>
<evidence type="ECO:0000313" key="1">
    <source>
        <dbReference type="EMBL" id="SIT58612.1"/>
    </source>
</evidence>
<accession>A0A1R3VIC1</accession>
<evidence type="ECO:0000313" key="2">
    <source>
        <dbReference type="Proteomes" id="UP000188388"/>
    </source>
</evidence>
<keyword evidence="2" id="KW-1185">Reference proteome</keyword>